<dbReference type="Proteomes" id="UP001597497">
    <property type="component" value="Unassembled WGS sequence"/>
</dbReference>
<name>A0ABW5RCK7_9BACL</name>
<feature type="transmembrane region" description="Helical" evidence="1">
    <location>
        <begin position="152"/>
        <end position="170"/>
    </location>
</feature>
<accession>A0ABW5RCK7</accession>
<dbReference type="EMBL" id="JBHUMM010000025">
    <property type="protein sequence ID" value="MFD2672134.1"/>
    <property type="molecule type" value="Genomic_DNA"/>
</dbReference>
<evidence type="ECO:0000256" key="1">
    <source>
        <dbReference type="SAM" id="Phobius"/>
    </source>
</evidence>
<sequence length="177" mass="19970">MKKKYFAATLIMSVLPGLGHLYLGLMRRGIQLMISAFASIAFIPVLPMVFPFVLAVIWFYSLFDALTRRSIIQHYLTYVEQHNRSDAERLPSLTTISPYASLDEEVWLIQMARGRRVRDDVLAGGVFILAGGLLATKRLYPPVWEWLTSTDGSSMVLSIALIVFGLYLLLRKRSGLS</sequence>
<reference evidence="3" key="1">
    <citation type="journal article" date="2019" name="Int. J. Syst. Evol. Microbiol.">
        <title>The Global Catalogue of Microorganisms (GCM) 10K type strain sequencing project: providing services to taxonomists for standard genome sequencing and annotation.</title>
        <authorList>
            <consortium name="The Broad Institute Genomics Platform"/>
            <consortium name="The Broad Institute Genome Sequencing Center for Infectious Disease"/>
            <person name="Wu L."/>
            <person name="Ma J."/>
        </authorList>
    </citation>
    <scope>NUCLEOTIDE SEQUENCE [LARGE SCALE GENOMIC DNA]</scope>
    <source>
        <strain evidence="3">KCTC 33676</strain>
    </source>
</reference>
<protein>
    <submittedName>
        <fullName evidence="2">Uncharacterized protein</fullName>
    </submittedName>
</protein>
<evidence type="ECO:0000313" key="3">
    <source>
        <dbReference type="Proteomes" id="UP001597497"/>
    </source>
</evidence>
<feature type="transmembrane region" description="Helical" evidence="1">
    <location>
        <begin position="121"/>
        <end position="140"/>
    </location>
</feature>
<keyword evidence="3" id="KW-1185">Reference proteome</keyword>
<proteinExistence type="predicted"/>
<gene>
    <name evidence="2" type="ORF">ACFSUC_11030</name>
</gene>
<organism evidence="2 3">
    <name type="scientific">Marinicrinis sediminis</name>
    <dbReference type="NCBI Taxonomy" id="1652465"/>
    <lineage>
        <taxon>Bacteria</taxon>
        <taxon>Bacillati</taxon>
        <taxon>Bacillota</taxon>
        <taxon>Bacilli</taxon>
        <taxon>Bacillales</taxon>
        <taxon>Paenibacillaceae</taxon>
    </lineage>
</organism>
<comment type="caution">
    <text evidence="2">The sequence shown here is derived from an EMBL/GenBank/DDBJ whole genome shotgun (WGS) entry which is preliminary data.</text>
</comment>
<feature type="transmembrane region" description="Helical" evidence="1">
    <location>
        <begin position="5"/>
        <end position="25"/>
    </location>
</feature>
<evidence type="ECO:0000313" key="2">
    <source>
        <dbReference type="EMBL" id="MFD2672134.1"/>
    </source>
</evidence>
<feature type="transmembrane region" description="Helical" evidence="1">
    <location>
        <begin position="37"/>
        <end position="60"/>
    </location>
</feature>
<keyword evidence="1" id="KW-0472">Membrane</keyword>
<keyword evidence="1" id="KW-1133">Transmembrane helix</keyword>
<dbReference type="RefSeq" id="WP_379929650.1">
    <property type="nucleotide sequence ID" value="NZ_JBHUMM010000025.1"/>
</dbReference>
<keyword evidence="1" id="KW-0812">Transmembrane</keyword>